<proteinExistence type="predicted"/>
<dbReference type="AlphaFoldDB" id="A0A5B7DK85"/>
<dbReference type="EMBL" id="VSRR010001027">
    <property type="protein sequence ID" value="MPC21880.1"/>
    <property type="molecule type" value="Genomic_DNA"/>
</dbReference>
<organism evidence="1 2">
    <name type="scientific">Portunus trituberculatus</name>
    <name type="common">Swimming crab</name>
    <name type="synonym">Neptunus trituberculatus</name>
    <dbReference type="NCBI Taxonomy" id="210409"/>
    <lineage>
        <taxon>Eukaryota</taxon>
        <taxon>Metazoa</taxon>
        <taxon>Ecdysozoa</taxon>
        <taxon>Arthropoda</taxon>
        <taxon>Crustacea</taxon>
        <taxon>Multicrustacea</taxon>
        <taxon>Malacostraca</taxon>
        <taxon>Eumalacostraca</taxon>
        <taxon>Eucarida</taxon>
        <taxon>Decapoda</taxon>
        <taxon>Pleocyemata</taxon>
        <taxon>Brachyura</taxon>
        <taxon>Eubrachyura</taxon>
        <taxon>Portunoidea</taxon>
        <taxon>Portunidae</taxon>
        <taxon>Portuninae</taxon>
        <taxon>Portunus</taxon>
    </lineage>
</organism>
<evidence type="ECO:0000313" key="1">
    <source>
        <dbReference type="EMBL" id="MPC21880.1"/>
    </source>
</evidence>
<evidence type="ECO:0000313" key="2">
    <source>
        <dbReference type="Proteomes" id="UP000324222"/>
    </source>
</evidence>
<name>A0A5B7DK85_PORTR</name>
<reference evidence="1 2" key="1">
    <citation type="submission" date="2019-05" db="EMBL/GenBank/DDBJ databases">
        <title>Another draft genome of Portunus trituberculatus and its Hox gene families provides insights of decapod evolution.</title>
        <authorList>
            <person name="Jeong J.-H."/>
            <person name="Song I."/>
            <person name="Kim S."/>
            <person name="Choi T."/>
            <person name="Kim D."/>
            <person name="Ryu S."/>
            <person name="Kim W."/>
        </authorList>
    </citation>
    <scope>NUCLEOTIDE SEQUENCE [LARGE SCALE GENOMIC DNA]</scope>
    <source>
        <tissue evidence="1">Muscle</tissue>
    </source>
</reference>
<accession>A0A5B7DK85</accession>
<dbReference type="Proteomes" id="UP000324222">
    <property type="component" value="Unassembled WGS sequence"/>
</dbReference>
<sequence length="81" mass="9043">MTAELRWKRKEEGGRSVIRPRARITHVPSVKLLPSATHSLTSSSGGGPVTELLQWVRYLPRLKKTPPHTHIQTGFISSLTC</sequence>
<protein>
    <submittedName>
        <fullName evidence="1">Uncharacterized protein</fullName>
    </submittedName>
</protein>
<keyword evidence="2" id="KW-1185">Reference proteome</keyword>
<comment type="caution">
    <text evidence="1">The sequence shown here is derived from an EMBL/GenBank/DDBJ whole genome shotgun (WGS) entry which is preliminary data.</text>
</comment>
<gene>
    <name evidence="1" type="ORF">E2C01_014883</name>
</gene>